<feature type="compositionally biased region" description="Basic and acidic residues" evidence="1">
    <location>
        <begin position="152"/>
        <end position="163"/>
    </location>
</feature>
<reference evidence="2 3" key="1">
    <citation type="submission" date="2017-12" db="EMBL/GenBank/DDBJ databases">
        <title>Integrating genomic resources of turbot (Scophthalmus maximus) in depth evaluation of genetic and physical mapping variation across individuals.</title>
        <authorList>
            <person name="Martinez P."/>
        </authorList>
    </citation>
    <scope>NUCLEOTIDE SEQUENCE [LARGE SCALE GENOMIC DNA]</scope>
</reference>
<evidence type="ECO:0000313" key="2">
    <source>
        <dbReference type="EMBL" id="AWO95941.1"/>
    </source>
</evidence>
<keyword evidence="3" id="KW-1185">Reference proteome</keyword>
<accession>A0A2U9AWG7</accession>
<feature type="region of interest" description="Disordered" evidence="1">
    <location>
        <begin position="127"/>
        <end position="172"/>
    </location>
</feature>
<sequence length="172" mass="18680">MAQASRHRRQMQFVVSVKRDARLCLDAHKLPLSVMGTSPHCGTCDLHVDGGGNRTQSSTVHRPLSCLQSLMNSSAQDIQDLKDLNSPPHKAWWSHECHEKDAGAAVTGSLPSLRSSIGINRNSSLELRTHPAASPPGQHHQPVSALEQAPRQPRDERAADKSAKVVTPRLAA</sequence>
<name>A0A2U9AWG7_SCOMX</name>
<dbReference type="Proteomes" id="UP000246464">
    <property type="component" value="Chromosome 1"/>
</dbReference>
<dbReference type="AlphaFoldDB" id="A0A2U9AWG7"/>
<proteinExistence type="predicted"/>
<dbReference type="EMBL" id="CP026243">
    <property type="protein sequence ID" value="AWO95941.1"/>
    <property type="molecule type" value="Genomic_DNA"/>
</dbReference>
<organism evidence="2 3">
    <name type="scientific">Scophthalmus maximus</name>
    <name type="common">Turbot</name>
    <name type="synonym">Psetta maxima</name>
    <dbReference type="NCBI Taxonomy" id="52904"/>
    <lineage>
        <taxon>Eukaryota</taxon>
        <taxon>Metazoa</taxon>
        <taxon>Chordata</taxon>
        <taxon>Craniata</taxon>
        <taxon>Vertebrata</taxon>
        <taxon>Euteleostomi</taxon>
        <taxon>Actinopterygii</taxon>
        <taxon>Neopterygii</taxon>
        <taxon>Teleostei</taxon>
        <taxon>Neoteleostei</taxon>
        <taxon>Acanthomorphata</taxon>
        <taxon>Carangaria</taxon>
        <taxon>Pleuronectiformes</taxon>
        <taxon>Pleuronectoidei</taxon>
        <taxon>Scophthalmidae</taxon>
        <taxon>Scophthalmus</taxon>
    </lineage>
</organism>
<gene>
    <name evidence="2" type="ORF">SMAX5B_005541</name>
</gene>
<evidence type="ECO:0000256" key="1">
    <source>
        <dbReference type="SAM" id="MobiDB-lite"/>
    </source>
</evidence>
<protein>
    <submittedName>
        <fullName evidence="2">Uncharacterized protein</fullName>
    </submittedName>
</protein>
<evidence type="ECO:0000313" key="3">
    <source>
        <dbReference type="Proteomes" id="UP000246464"/>
    </source>
</evidence>